<feature type="region of interest" description="Disordered" evidence="1">
    <location>
        <begin position="1"/>
        <end position="45"/>
    </location>
</feature>
<dbReference type="AlphaFoldDB" id="A0A3P4B4E6"/>
<dbReference type="EMBL" id="UWPJ01000025">
    <property type="protein sequence ID" value="VCU71174.1"/>
    <property type="molecule type" value="Genomic_DNA"/>
</dbReference>
<evidence type="ECO:0000313" key="4">
    <source>
        <dbReference type="Proteomes" id="UP000277294"/>
    </source>
</evidence>
<sequence length="356" mass="40176">MQRFHGTFPYPRHPVRPLRSRVSEPDTPPYGSLQDASGLERPHASQPYTGPLLDLRNDLVFKLLFTSAPHLLADLINAVRHDQAPIQVERILNPHIDPIELHGKAIALDLLARDTAGHLYNIEMQVRHYEQWPARSAYYLARALSGQIERGHDYLALKPTIAIHFLVQDLLGDPDQADWRFELRDQRQPAVRLGETLQLHIIELRKAERLGRLPPALSAWVACLQHAQEEARMKDITHEPVHEALGRLKVLTMDEDARWRAFAREKAIADEAAALAYATRTGVERGMAQGLEQGLEQGLQKGQVHLLENLLIRKFGPLPDAVREQLRAGTVSQLETWALNLLDAGTLDEVFRHGAA</sequence>
<gene>
    <name evidence="3" type="ORF">PIGHUM_03255</name>
</gene>
<dbReference type="Proteomes" id="UP000277294">
    <property type="component" value="Unassembled WGS sequence"/>
</dbReference>
<evidence type="ECO:0000256" key="1">
    <source>
        <dbReference type="SAM" id="MobiDB-lite"/>
    </source>
</evidence>
<dbReference type="InterPro" id="IPR010106">
    <property type="entry name" value="RpnA"/>
</dbReference>
<protein>
    <submittedName>
        <fullName evidence="3">PD-(D/E)XK nuclease family transposase</fullName>
    </submittedName>
</protein>
<organism evidence="3 4">
    <name type="scientific">Pigmentiphaga humi</name>
    <dbReference type="NCBI Taxonomy" id="2478468"/>
    <lineage>
        <taxon>Bacteria</taxon>
        <taxon>Pseudomonadati</taxon>
        <taxon>Pseudomonadota</taxon>
        <taxon>Betaproteobacteria</taxon>
        <taxon>Burkholderiales</taxon>
        <taxon>Alcaligenaceae</taxon>
        <taxon>Pigmentiphaga</taxon>
    </lineage>
</organism>
<accession>A0A3P4B4E6</accession>
<dbReference type="PANTHER" id="PTHR41317:SF1">
    <property type="entry name" value="PD-(D_E)XK NUCLEASE FAMILY TRANSPOSASE"/>
    <property type="match status" value="1"/>
</dbReference>
<evidence type="ECO:0000313" key="3">
    <source>
        <dbReference type="EMBL" id="VCU71174.1"/>
    </source>
</evidence>
<proteinExistence type="predicted"/>
<reference evidence="3 4" key="1">
    <citation type="submission" date="2018-10" db="EMBL/GenBank/DDBJ databases">
        <authorList>
            <person name="Criscuolo A."/>
        </authorList>
    </citation>
    <scope>NUCLEOTIDE SEQUENCE [LARGE SCALE GENOMIC DNA]</scope>
    <source>
        <strain evidence="3">DnA1</strain>
    </source>
</reference>
<feature type="domain" description="DUF4351" evidence="2">
    <location>
        <begin position="296"/>
        <end position="349"/>
    </location>
</feature>
<dbReference type="NCBIfam" id="TIGR01784">
    <property type="entry name" value="T_den_put_tspse"/>
    <property type="match status" value="1"/>
</dbReference>
<evidence type="ECO:0000259" key="2">
    <source>
        <dbReference type="Pfam" id="PF14261"/>
    </source>
</evidence>
<dbReference type="PANTHER" id="PTHR41317">
    <property type="entry name" value="PD-(D_E)XK NUCLEASE FAMILY TRANSPOSASE"/>
    <property type="match status" value="1"/>
</dbReference>
<keyword evidence="4" id="KW-1185">Reference proteome</keyword>
<dbReference type="InterPro" id="IPR025587">
    <property type="entry name" value="DUF4351"/>
</dbReference>
<dbReference type="Pfam" id="PF12784">
    <property type="entry name" value="PDDEXK_2"/>
    <property type="match status" value="1"/>
</dbReference>
<dbReference type="Pfam" id="PF14261">
    <property type="entry name" value="DUF4351"/>
    <property type="match status" value="1"/>
</dbReference>
<name>A0A3P4B4E6_9BURK</name>